<dbReference type="Pfam" id="PF12698">
    <property type="entry name" value="ABC2_membrane_3"/>
    <property type="match status" value="1"/>
</dbReference>
<feature type="domain" description="ABC-2 type transporter transmembrane" evidence="6">
    <location>
        <begin position="161"/>
        <end position="370"/>
    </location>
</feature>
<evidence type="ECO:0000256" key="2">
    <source>
        <dbReference type="ARBA" id="ARBA00022692"/>
    </source>
</evidence>
<proteinExistence type="predicted"/>
<reference evidence="7" key="1">
    <citation type="submission" date="2022-02" db="EMBL/GenBank/DDBJ databases">
        <title>Qipengyuania spongiae sp. nov., isolated from marine sponge.</title>
        <authorList>
            <person name="Li Z."/>
            <person name="Zhang M."/>
        </authorList>
    </citation>
    <scope>NUCLEOTIDE SEQUENCE</scope>
    <source>
        <strain evidence="7">PHS-Z21</strain>
    </source>
</reference>
<dbReference type="InterPro" id="IPR013525">
    <property type="entry name" value="ABC2_TM"/>
</dbReference>
<evidence type="ECO:0000256" key="4">
    <source>
        <dbReference type="ARBA" id="ARBA00023136"/>
    </source>
</evidence>
<evidence type="ECO:0000256" key="1">
    <source>
        <dbReference type="ARBA" id="ARBA00004141"/>
    </source>
</evidence>
<comment type="subcellular location">
    <subcellularLocation>
        <location evidence="1">Membrane</location>
        <topology evidence="1">Multi-pass membrane protein</topology>
    </subcellularLocation>
</comment>
<feature type="transmembrane region" description="Helical" evidence="5">
    <location>
        <begin position="28"/>
        <end position="51"/>
    </location>
</feature>
<keyword evidence="2 5" id="KW-0812">Transmembrane</keyword>
<keyword evidence="4 5" id="KW-0472">Membrane</keyword>
<evidence type="ECO:0000313" key="8">
    <source>
        <dbReference type="Proteomes" id="UP001065265"/>
    </source>
</evidence>
<feature type="transmembrane region" description="Helical" evidence="5">
    <location>
        <begin position="354"/>
        <end position="375"/>
    </location>
</feature>
<organism evidence="7 8">
    <name type="scientific">Qipengyuania spongiae</name>
    <dbReference type="NCBI Taxonomy" id="2909673"/>
    <lineage>
        <taxon>Bacteria</taxon>
        <taxon>Pseudomonadati</taxon>
        <taxon>Pseudomonadota</taxon>
        <taxon>Alphaproteobacteria</taxon>
        <taxon>Sphingomonadales</taxon>
        <taxon>Erythrobacteraceae</taxon>
        <taxon>Qipengyuania</taxon>
    </lineage>
</organism>
<protein>
    <submittedName>
        <fullName evidence="7">ABC transporter permease</fullName>
    </submittedName>
</protein>
<evidence type="ECO:0000313" key="7">
    <source>
        <dbReference type="EMBL" id="UVI39839.1"/>
    </source>
</evidence>
<accession>A0ABY5T023</accession>
<gene>
    <name evidence="7" type="ORF">L1F33_02425</name>
</gene>
<feature type="transmembrane region" description="Helical" evidence="5">
    <location>
        <begin position="172"/>
        <end position="196"/>
    </location>
</feature>
<feature type="transmembrane region" description="Helical" evidence="5">
    <location>
        <begin position="261"/>
        <end position="282"/>
    </location>
</feature>
<dbReference type="RefSeq" id="WP_265559567.1">
    <property type="nucleotide sequence ID" value="NZ_CP092471.1"/>
</dbReference>
<dbReference type="EMBL" id="CP092471">
    <property type="protein sequence ID" value="UVI39839.1"/>
    <property type="molecule type" value="Genomic_DNA"/>
</dbReference>
<evidence type="ECO:0000256" key="5">
    <source>
        <dbReference type="SAM" id="Phobius"/>
    </source>
</evidence>
<name>A0ABY5T023_9SPHN</name>
<sequence>MNAERLSIWQAAYVIARRDFFAILLSKAFLFFLLGPLFFGGISVAAGALGAKAASSAEPPRLAVAMSEGNNAAFAETHEKLLRAVELPSIERVSSKEGRNPRALLADGTRNFGAVLTGTLASPELTGTPEQIGRWQGPVALVAAEAAGGKVPQLPAVSLVPTRSSSADTRSLRVGTATAGITLLFLLTMLLAGMVLSNLVEEKANKIIEILAAAIPMDAVFLGKLFAMLAISFVGIAVWGAVAAVVLALGAAALPPLPAPAVGWSLFIALFVVYFSLAYLLIGSVFLTVGSMAATVRDVQTLSMPATILQLAVFFLATFAMTDTGSAIEILACVFPLSSPYAMVARAAQEPQLWTHGLALVWQMAWVAIFVRTGARLFRRRVMKSGPAAVSRKKPKRSPA</sequence>
<evidence type="ECO:0000259" key="6">
    <source>
        <dbReference type="Pfam" id="PF12698"/>
    </source>
</evidence>
<dbReference type="Proteomes" id="UP001065265">
    <property type="component" value="Chromosome"/>
</dbReference>
<keyword evidence="8" id="KW-1185">Reference proteome</keyword>
<evidence type="ECO:0000256" key="3">
    <source>
        <dbReference type="ARBA" id="ARBA00022989"/>
    </source>
</evidence>
<feature type="transmembrane region" description="Helical" evidence="5">
    <location>
        <begin position="225"/>
        <end position="249"/>
    </location>
</feature>
<keyword evidence="3 5" id="KW-1133">Transmembrane helix</keyword>